<dbReference type="InterPro" id="IPR017871">
    <property type="entry name" value="ABC_transporter-like_CS"/>
</dbReference>
<dbReference type="PANTHER" id="PTHR19248">
    <property type="entry name" value="ATP-BINDING TRANSPORT PROTEIN-RELATED"/>
    <property type="match status" value="1"/>
</dbReference>
<feature type="domain" description="4Fe-4S ferredoxin-type" evidence="4">
    <location>
        <begin position="40"/>
        <end position="69"/>
    </location>
</feature>
<dbReference type="InterPro" id="IPR017900">
    <property type="entry name" value="4Fe4S_Fe_S_CS"/>
</dbReference>
<evidence type="ECO:0000259" key="3">
    <source>
        <dbReference type="PROSITE" id="PS50893"/>
    </source>
</evidence>
<dbReference type="SUPFAM" id="SSF54862">
    <property type="entry name" value="4Fe-4S ferredoxins"/>
    <property type="match status" value="1"/>
</dbReference>
<dbReference type="GO" id="GO:0016887">
    <property type="term" value="F:ATP hydrolysis activity"/>
    <property type="evidence" value="ECO:0007669"/>
    <property type="project" value="InterPro"/>
</dbReference>
<dbReference type="Pfam" id="PF00005">
    <property type="entry name" value="ABC_tran"/>
    <property type="match status" value="2"/>
</dbReference>
<feature type="domain" description="ABC transporter" evidence="3">
    <location>
        <begin position="67"/>
        <end position="307"/>
    </location>
</feature>
<organism evidence="5">
    <name type="scientific">bioreactor metagenome</name>
    <dbReference type="NCBI Taxonomy" id="1076179"/>
    <lineage>
        <taxon>unclassified sequences</taxon>
        <taxon>metagenomes</taxon>
        <taxon>ecological metagenomes</taxon>
    </lineage>
</organism>
<dbReference type="FunFam" id="3.40.50.300:FF:001546">
    <property type="entry name" value="RNase L inhibitor homolog"/>
    <property type="match status" value="1"/>
</dbReference>
<accession>A0A644W7M9</accession>
<comment type="caution">
    <text evidence="5">The sequence shown here is derived from an EMBL/GenBank/DDBJ whole genome shotgun (WGS) entry which is preliminary data.</text>
</comment>
<keyword evidence="2 5" id="KW-0067">ATP-binding</keyword>
<evidence type="ECO:0000259" key="4">
    <source>
        <dbReference type="PROSITE" id="PS51379"/>
    </source>
</evidence>
<dbReference type="InterPro" id="IPR027417">
    <property type="entry name" value="P-loop_NTPase"/>
</dbReference>
<dbReference type="AlphaFoldDB" id="A0A644W7M9"/>
<protein>
    <submittedName>
        <fullName evidence="5">Vitamin B12 import ATP-binding protein BtuD</fullName>
    </submittedName>
</protein>
<reference evidence="5" key="1">
    <citation type="submission" date="2019-08" db="EMBL/GenBank/DDBJ databases">
        <authorList>
            <person name="Kucharzyk K."/>
            <person name="Murdoch R.W."/>
            <person name="Higgins S."/>
            <person name="Loffler F."/>
        </authorList>
    </citation>
    <scope>NUCLEOTIDE SEQUENCE</scope>
</reference>
<dbReference type="InterPro" id="IPR007209">
    <property type="entry name" value="RNaseL-inhib-like_metal-bd_dom"/>
</dbReference>
<dbReference type="PROSITE" id="PS00198">
    <property type="entry name" value="4FE4S_FER_1"/>
    <property type="match status" value="1"/>
</dbReference>
<evidence type="ECO:0000256" key="1">
    <source>
        <dbReference type="ARBA" id="ARBA00022741"/>
    </source>
</evidence>
<dbReference type="PROSITE" id="PS51379">
    <property type="entry name" value="4FE4S_FER_2"/>
    <property type="match status" value="1"/>
</dbReference>
<dbReference type="Pfam" id="PF04068">
    <property type="entry name" value="Fer4_RLI"/>
    <property type="match status" value="1"/>
</dbReference>
<dbReference type="Gene3D" id="3.40.50.300">
    <property type="entry name" value="P-loop containing nucleotide triphosphate hydrolases"/>
    <property type="match status" value="2"/>
</dbReference>
<dbReference type="EMBL" id="VSSQ01000670">
    <property type="protein sequence ID" value="MPL99496.1"/>
    <property type="molecule type" value="Genomic_DNA"/>
</dbReference>
<dbReference type="PROSITE" id="PS50893">
    <property type="entry name" value="ABC_TRANSPORTER_2"/>
    <property type="match status" value="2"/>
</dbReference>
<dbReference type="InterPro" id="IPR017896">
    <property type="entry name" value="4Fe4S_Fe-S-bd"/>
</dbReference>
<dbReference type="Pfam" id="PF00037">
    <property type="entry name" value="Fer4"/>
    <property type="match status" value="1"/>
</dbReference>
<name>A0A644W7M9_9ZZZZ</name>
<dbReference type="NCBIfam" id="NF009945">
    <property type="entry name" value="PRK13409.1"/>
    <property type="match status" value="1"/>
</dbReference>
<feature type="domain" description="ABC transporter" evidence="3">
    <location>
        <begin position="332"/>
        <end position="550"/>
    </location>
</feature>
<keyword evidence="1" id="KW-0547">Nucleotide-binding</keyword>
<dbReference type="InterPro" id="IPR003439">
    <property type="entry name" value="ABC_transporter-like_ATP-bd"/>
</dbReference>
<dbReference type="InterPro" id="IPR003593">
    <property type="entry name" value="AAA+_ATPase"/>
</dbReference>
<evidence type="ECO:0000256" key="2">
    <source>
        <dbReference type="ARBA" id="ARBA00022840"/>
    </source>
</evidence>
<dbReference type="GO" id="GO:0005524">
    <property type="term" value="F:ATP binding"/>
    <property type="evidence" value="ECO:0007669"/>
    <property type="project" value="UniProtKB-KW"/>
</dbReference>
<evidence type="ECO:0000313" key="5">
    <source>
        <dbReference type="EMBL" id="MPL99496.1"/>
    </source>
</evidence>
<gene>
    <name evidence="5" type="primary">btuD_111</name>
    <name evidence="5" type="ORF">SDC9_45714</name>
</gene>
<dbReference type="InterPro" id="IPR013283">
    <property type="entry name" value="RLI1"/>
</dbReference>
<dbReference type="PRINTS" id="PR01868">
    <property type="entry name" value="ABCEFAMILY"/>
</dbReference>
<dbReference type="PROSITE" id="PS00211">
    <property type="entry name" value="ABC_TRANSPORTER_1"/>
    <property type="match status" value="1"/>
</dbReference>
<dbReference type="SUPFAM" id="SSF52540">
    <property type="entry name" value="P-loop containing nucleoside triphosphate hydrolases"/>
    <property type="match status" value="2"/>
</dbReference>
<sequence>MRLAIVHKDRCHAKKCGKECIAYCPRVRTGDETIRIGESGRAEISEELCVGCGICVKKCPFEALDIIQLPEELDTPVTRYGPNAFVLYGLPQPVAGKVTGLLGPNGIGKSTAVKILAGQLKPNLGIFDHEVEWSEILKHYAGTELLDYLKQVATKTIRASIKPQYIDFIPKAFKGTVRSLLEKNDERKKLDYYAKELSLDTILDKDLSYLSGGELQRVALTVALSKEADFYFLDEVTPFLDIYQRMIAARLIRELAAEHPVILVEHDIAILDMVAETVHIGYGKPSAFGIISRPKGVRIGVNQYLEGFVAEENVRIRDYPVLFETRSHESDVDRETLMTIPRMTKSFPGFKLTVEGGEVRRGEVLGIVGANGIGKSTFAKLLAGVEIPDGGKKFDTVRVSYKPQYVTADSSDTVEFTLRSATRRFDSSYYQHEILEPLGLMPILQSELKNLSGGELQRVAIALCLSREADLYILDEPSAHLDVEQRLVTTKVIKRAAEDKGAGIMVIDHDMYTIDMISERLLVFDGVPGVEGTARGPFEMKDGMNLFLSNLGITFRRDKTGRPRINNPGSYLDREQKAAGEYYYYNAAESALAAEANGENGEE</sequence>
<dbReference type="SMART" id="SM00382">
    <property type="entry name" value="AAA"/>
    <property type="match status" value="2"/>
</dbReference>
<proteinExistence type="predicted"/>